<dbReference type="InterPro" id="IPR029058">
    <property type="entry name" value="AB_hydrolase_fold"/>
</dbReference>
<keyword evidence="4" id="KW-0812">Transmembrane</keyword>
<dbReference type="InterPro" id="IPR013094">
    <property type="entry name" value="AB_hydrolase_3"/>
</dbReference>
<evidence type="ECO:0000313" key="6">
    <source>
        <dbReference type="EMBL" id="KAK3085011.1"/>
    </source>
</evidence>
<organism evidence="6 7">
    <name type="scientific">Pinctada imbricata</name>
    <name type="common">Atlantic pearl-oyster</name>
    <name type="synonym">Pinctada martensii</name>
    <dbReference type="NCBI Taxonomy" id="66713"/>
    <lineage>
        <taxon>Eukaryota</taxon>
        <taxon>Metazoa</taxon>
        <taxon>Spiralia</taxon>
        <taxon>Lophotrochozoa</taxon>
        <taxon>Mollusca</taxon>
        <taxon>Bivalvia</taxon>
        <taxon>Autobranchia</taxon>
        <taxon>Pteriomorphia</taxon>
        <taxon>Pterioida</taxon>
        <taxon>Pterioidea</taxon>
        <taxon>Pteriidae</taxon>
        <taxon>Pinctada</taxon>
    </lineage>
</organism>
<dbReference type="Gene3D" id="3.40.50.1820">
    <property type="entry name" value="alpha/beta hydrolase"/>
    <property type="match status" value="1"/>
</dbReference>
<feature type="active site" evidence="3">
    <location>
        <position position="400"/>
    </location>
</feature>
<evidence type="ECO:0000259" key="5">
    <source>
        <dbReference type="Pfam" id="PF07859"/>
    </source>
</evidence>
<feature type="transmembrane region" description="Helical" evidence="4">
    <location>
        <begin position="18"/>
        <end position="36"/>
    </location>
</feature>
<dbReference type="InterPro" id="IPR050300">
    <property type="entry name" value="GDXG_lipolytic_enzyme"/>
</dbReference>
<keyword evidence="4" id="KW-0472">Membrane</keyword>
<evidence type="ECO:0000256" key="1">
    <source>
        <dbReference type="ARBA" id="ARBA00010515"/>
    </source>
</evidence>
<comment type="similarity">
    <text evidence="1">Belongs to the 'GDXG' lipolytic enzyme family.</text>
</comment>
<evidence type="ECO:0000256" key="4">
    <source>
        <dbReference type="SAM" id="Phobius"/>
    </source>
</evidence>
<name>A0AA89BJS3_PINIB</name>
<dbReference type="Proteomes" id="UP001186944">
    <property type="component" value="Unassembled WGS sequence"/>
</dbReference>
<dbReference type="Pfam" id="PF07859">
    <property type="entry name" value="Abhydrolase_3"/>
    <property type="match status" value="2"/>
</dbReference>
<dbReference type="SUPFAM" id="SSF53474">
    <property type="entry name" value="alpha/beta-Hydrolases"/>
    <property type="match status" value="1"/>
</dbReference>
<comment type="caution">
    <text evidence="6">The sequence shown here is derived from an EMBL/GenBank/DDBJ whole genome shotgun (WGS) entry which is preliminary data.</text>
</comment>
<feature type="domain" description="Alpha/beta hydrolase fold-3" evidence="5">
    <location>
        <begin position="331"/>
        <end position="402"/>
    </location>
</feature>
<protein>
    <recommendedName>
        <fullName evidence="5">Alpha/beta hydrolase fold-3 domain-containing protein</fullName>
    </recommendedName>
</protein>
<reference evidence="6" key="1">
    <citation type="submission" date="2019-08" db="EMBL/GenBank/DDBJ databases">
        <title>The improved chromosome-level genome for the pearl oyster Pinctada fucata martensii using PacBio sequencing and Hi-C.</title>
        <authorList>
            <person name="Zheng Z."/>
        </authorList>
    </citation>
    <scope>NUCLEOTIDE SEQUENCE</scope>
    <source>
        <strain evidence="6">ZZ-2019</strain>
        <tissue evidence="6">Adductor muscle</tissue>
    </source>
</reference>
<dbReference type="GO" id="GO:0016020">
    <property type="term" value="C:membrane"/>
    <property type="evidence" value="ECO:0007669"/>
    <property type="project" value="InterPro"/>
</dbReference>
<accession>A0AA89BJS3</accession>
<gene>
    <name evidence="6" type="ORF">FSP39_022847</name>
</gene>
<dbReference type="PANTHER" id="PTHR48081:SF8">
    <property type="entry name" value="ALPHA_BETA HYDROLASE FOLD-3 DOMAIN-CONTAINING PROTEIN-RELATED"/>
    <property type="match status" value="1"/>
</dbReference>
<keyword evidence="4" id="KW-1133">Transmembrane helix</keyword>
<feature type="active site" evidence="3">
    <location>
        <position position="212"/>
    </location>
</feature>
<dbReference type="InterPro" id="IPR017157">
    <property type="entry name" value="Arylacetamide_deacetylase"/>
</dbReference>
<dbReference type="EMBL" id="VSWD01000013">
    <property type="protein sequence ID" value="KAK3085011.1"/>
    <property type="molecule type" value="Genomic_DNA"/>
</dbReference>
<proteinExistence type="inferred from homology"/>
<keyword evidence="7" id="KW-1185">Reference proteome</keyword>
<dbReference type="AlphaFoldDB" id="A0AA89BJS3"/>
<evidence type="ECO:0000256" key="2">
    <source>
        <dbReference type="ARBA" id="ARBA00022801"/>
    </source>
</evidence>
<dbReference type="PANTHER" id="PTHR48081">
    <property type="entry name" value="AB HYDROLASE SUPERFAMILY PROTEIN C4A8.06C"/>
    <property type="match status" value="1"/>
</dbReference>
<evidence type="ECO:0000313" key="7">
    <source>
        <dbReference type="Proteomes" id="UP001186944"/>
    </source>
</evidence>
<feature type="domain" description="Alpha/beta hydrolase fold-3" evidence="5">
    <location>
        <begin position="134"/>
        <end position="282"/>
    </location>
</feature>
<dbReference type="PIRSF" id="PIRSF037251">
    <property type="entry name" value="Arylacetamide_deacetylase"/>
    <property type="match status" value="1"/>
</dbReference>
<feature type="active site" evidence="3">
    <location>
        <position position="370"/>
    </location>
</feature>
<dbReference type="GO" id="GO:0052689">
    <property type="term" value="F:carboxylic ester hydrolase activity"/>
    <property type="evidence" value="ECO:0007669"/>
    <property type="project" value="InterPro"/>
</dbReference>
<evidence type="ECO:0000256" key="3">
    <source>
        <dbReference type="PIRSR" id="PIRSR037251-1"/>
    </source>
</evidence>
<sequence>METSEPVTGCIETSKWDIFRAAIFIGGISIFLYFYLDARVPEPIPEKWKVKVMDAMMKTYGHTISWLVYFGLTEPFSDLDRKISDWFVLTMMTGKPWGLGYDSRLLIQDTTLAGVRVKIYQPIQDVGKEYRPALIYLHGGGWTLLSVDSYDPLMRKIARESGVVIISVDYRRSPQHPFPEPLNDCLEVFEYVIENYDELGLNPHKIAIGGDSAGGNMAAAITLRHKSKVAMQLLLVPSLQFSNWRTSSMLENSQYLNKSINNLDAIYFVLNYLGADHQYKDAFLANNHTTADFKKSQHGDFVDQSIWMPRKYVRDEKMKYNLETTYNDGHKHIFNSIKDKIVDPLLAPMLADDESLENLPYTYIMTAGYDILRDDGIMFYERLSQLGENAHLSHFDDGFHNAIFFPHGPLRMGVAIRIVDDIVLQLKRKLK</sequence>
<keyword evidence="2" id="KW-0378">Hydrolase</keyword>